<evidence type="ECO:0000313" key="2">
    <source>
        <dbReference type="EMBL" id="RHW45853.1"/>
    </source>
</evidence>
<feature type="transmembrane region" description="Helical" evidence="1">
    <location>
        <begin position="115"/>
        <end position="135"/>
    </location>
</feature>
<dbReference type="EMBL" id="QWLM01000007">
    <property type="protein sequence ID" value="RHW45853.1"/>
    <property type="molecule type" value="Genomic_DNA"/>
</dbReference>
<keyword evidence="1" id="KW-0472">Membrane</keyword>
<evidence type="ECO:0008006" key="4">
    <source>
        <dbReference type="Google" id="ProtNLM"/>
    </source>
</evidence>
<name>A0A417Z557_9MICO</name>
<dbReference type="Gene3D" id="1.20.144.10">
    <property type="entry name" value="Phosphatidic acid phosphatase type 2/haloperoxidase"/>
    <property type="match status" value="1"/>
</dbReference>
<sequence>MKRIEPLVLAGSLLVLEALIALRATASGKRLAAATTHWLGEADRPDGGLIWPASGLVTRAYLPFVALMLVALAVALTRHSLRRRALAGAFVLVVSGVGAQVLGRLLVPVLGQESATLPSGHAALVLGACVAWIWIAPARHHLAVLCAAGAVATAGSLGIVVAQWHRPGDVLASLALVTAVTAVARPFARTGAIAPAVSEAEGNRAHTFRGGFGYSPAIEALLAALCGAAGCVVLYQGWGSALVGENVAALVGGLAVRWGLALAAGLLVWFAARVDESPVSRLH</sequence>
<feature type="transmembrane region" description="Helical" evidence="1">
    <location>
        <begin position="85"/>
        <end position="103"/>
    </location>
</feature>
<dbReference type="AlphaFoldDB" id="A0A417Z557"/>
<accession>A0A417Z557</accession>
<keyword evidence="1" id="KW-1133">Transmembrane helix</keyword>
<comment type="caution">
    <text evidence="2">The sequence shown here is derived from an EMBL/GenBank/DDBJ whole genome shotgun (WGS) entry which is preliminary data.</text>
</comment>
<organism evidence="2 3">
    <name type="scientific">Dermacoccus abyssi</name>
    <dbReference type="NCBI Taxonomy" id="322596"/>
    <lineage>
        <taxon>Bacteria</taxon>
        <taxon>Bacillati</taxon>
        <taxon>Actinomycetota</taxon>
        <taxon>Actinomycetes</taxon>
        <taxon>Micrococcales</taxon>
        <taxon>Dermacoccaceae</taxon>
        <taxon>Dermacoccus</taxon>
    </lineage>
</organism>
<protein>
    <recommendedName>
        <fullName evidence="4">Phosphatase PAP2 family protein</fullName>
    </recommendedName>
</protein>
<keyword evidence="1" id="KW-0812">Transmembrane</keyword>
<feature type="transmembrane region" description="Helical" evidence="1">
    <location>
        <begin position="56"/>
        <end position="76"/>
    </location>
</feature>
<evidence type="ECO:0000256" key="1">
    <source>
        <dbReference type="SAM" id="Phobius"/>
    </source>
</evidence>
<dbReference type="InterPro" id="IPR036938">
    <property type="entry name" value="PAP2/HPO_sf"/>
</dbReference>
<evidence type="ECO:0000313" key="3">
    <source>
        <dbReference type="Proteomes" id="UP000285376"/>
    </source>
</evidence>
<dbReference type="SUPFAM" id="SSF48317">
    <property type="entry name" value="Acid phosphatase/Vanadium-dependent haloperoxidase"/>
    <property type="match status" value="1"/>
</dbReference>
<proteinExistence type="predicted"/>
<gene>
    <name evidence="2" type="ORF">D1832_07575</name>
</gene>
<reference evidence="2 3" key="1">
    <citation type="submission" date="2018-08" db="EMBL/GenBank/DDBJ databases">
        <title>Whole genome sequence analysis of Dermacoccus abyssi bacteria isolated from Deep Mariana trench Micromonospora spp reveals genes involved in the environmental adaptation and production of secondary metabolites.</title>
        <authorList>
            <person name="Abdel-Mageed W.M."/>
            <person name="Lehri B."/>
            <person name="Nouioui I."/>
            <person name="Goodfellow I."/>
            <person name="Jaspars M."/>
            <person name="Karlyshev A."/>
        </authorList>
    </citation>
    <scope>NUCLEOTIDE SEQUENCE [LARGE SCALE GENOMIC DNA]</scope>
    <source>
        <strain evidence="2 3">MT1.1</strain>
    </source>
</reference>
<feature type="transmembrane region" description="Helical" evidence="1">
    <location>
        <begin position="142"/>
        <end position="164"/>
    </location>
</feature>
<feature type="transmembrane region" description="Helical" evidence="1">
    <location>
        <begin position="212"/>
        <end position="235"/>
    </location>
</feature>
<feature type="transmembrane region" description="Helical" evidence="1">
    <location>
        <begin position="247"/>
        <end position="272"/>
    </location>
</feature>
<dbReference type="RefSeq" id="WP_118913322.1">
    <property type="nucleotide sequence ID" value="NZ_CBCRVH010000005.1"/>
</dbReference>
<dbReference type="Proteomes" id="UP000285376">
    <property type="component" value="Unassembled WGS sequence"/>
</dbReference>